<proteinExistence type="predicted"/>
<gene>
    <name evidence="1" type="ORF">NCTC7303_02710</name>
</gene>
<protein>
    <submittedName>
        <fullName evidence="1">Uncharacterized protein</fullName>
    </submittedName>
</protein>
<dbReference type="AlphaFoldDB" id="A0A379SP20"/>
<organism evidence="1 2">
    <name type="scientific">Salmonella enterica subsp. arizonae</name>
    <dbReference type="NCBI Taxonomy" id="59203"/>
    <lineage>
        <taxon>Bacteria</taxon>
        <taxon>Pseudomonadati</taxon>
        <taxon>Pseudomonadota</taxon>
        <taxon>Gammaproteobacteria</taxon>
        <taxon>Enterobacterales</taxon>
        <taxon>Enterobacteriaceae</taxon>
        <taxon>Salmonella</taxon>
    </lineage>
</organism>
<evidence type="ECO:0000313" key="2">
    <source>
        <dbReference type="Proteomes" id="UP000255443"/>
    </source>
</evidence>
<name>A0A379SP20_SALER</name>
<reference evidence="1 2" key="1">
    <citation type="submission" date="2018-06" db="EMBL/GenBank/DDBJ databases">
        <authorList>
            <consortium name="Pathogen Informatics"/>
            <person name="Doyle S."/>
        </authorList>
    </citation>
    <scope>NUCLEOTIDE SEQUENCE [LARGE SCALE GENOMIC DNA]</scope>
    <source>
        <strain evidence="1 2">NCTC7303</strain>
    </source>
</reference>
<dbReference type="EMBL" id="UGXC01000002">
    <property type="protein sequence ID" value="SUG30491.1"/>
    <property type="molecule type" value="Genomic_DNA"/>
</dbReference>
<evidence type="ECO:0000313" key="1">
    <source>
        <dbReference type="EMBL" id="SUG30491.1"/>
    </source>
</evidence>
<sequence>MSDRAVRTATGAGRILAMMTCYRAALMLMFDDSNSGLIALWRQYMSLIIVSHYTGDLAGMAPQALLAIGHNKTIHGVLLFWL</sequence>
<accession>A0A379SP20</accession>
<dbReference type="Proteomes" id="UP000255443">
    <property type="component" value="Unassembled WGS sequence"/>
</dbReference>